<accession>A0ABN8M5W5</accession>
<comment type="caution">
    <text evidence="1">The sequence shown here is derived from an EMBL/GenBank/DDBJ whole genome shotgun (WGS) entry which is preliminary data.</text>
</comment>
<reference evidence="1 2" key="1">
    <citation type="submission" date="2022-05" db="EMBL/GenBank/DDBJ databases">
        <authorList>
            <consortium name="Genoscope - CEA"/>
            <person name="William W."/>
        </authorList>
    </citation>
    <scope>NUCLEOTIDE SEQUENCE [LARGE SCALE GENOMIC DNA]</scope>
</reference>
<keyword evidence="2" id="KW-1185">Reference proteome</keyword>
<gene>
    <name evidence="1" type="ORF">PEVE_00017686</name>
</gene>
<organism evidence="1 2">
    <name type="scientific">Porites evermanni</name>
    <dbReference type="NCBI Taxonomy" id="104178"/>
    <lineage>
        <taxon>Eukaryota</taxon>
        <taxon>Metazoa</taxon>
        <taxon>Cnidaria</taxon>
        <taxon>Anthozoa</taxon>
        <taxon>Hexacorallia</taxon>
        <taxon>Scleractinia</taxon>
        <taxon>Fungiina</taxon>
        <taxon>Poritidae</taxon>
        <taxon>Porites</taxon>
    </lineage>
</organism>
<evidence type="ECO:0000313" key="1">
    <source>
        <dbReference type="EMBL" id="CAH3022993.1"/>
    </source>
</evidence>
<sequence length="58" mass="6836">MRLQCPKISPRTVVKRHFKHYDTESFSADIATVPFHFAHIFDDPVDVCWTWGKSLYPL</sequence>
<dbReference type="Proteomes" id="UP001159427">
    <property type="component" value="Unassembled WGS sequence"/>
</dbReference>
<dbReference type="EMBL" id="CALNXI010000242">
    <property type="protein sequence ID" value="CAH3022993.1"/>
    <property type="molecule type" value="Genomic_DNA"/>
</dbReference>
<proteinExistence type="predicted"/>
<evidence type="ECO:0000313" key="2">
    <source>
        <dbReference type="Proteomes" id="UP001159427"/>
    </source>
</evidence>
<name>A0ABN8M5W5_9CNID</name>
<protein>
    <submittedName>
        <fullName evidence="1">Uncharacterized protein</fullName>
    </submittedName>
</protein>